<evidence type="ECO:0000313" key="11">
    <source>
        <dbReference type="EMBL" id="MRW88583.1"/>
    </source>
</evidence>
<sequence length="484" mass="50957">MFMLQNNALLTGWRPRRLALVVACAAAVSACAPLPPQRDAAQMKTAADFATSATFAAPAVAWPADHWWQAYGDAQLNVLVDEALQASPDLATARARLDSAEAAGVVAGAALKPQVSANGSLSDQKLSSNYLTPKAFTPSGTHGYGQATLDLSWELDFWGKNRAALAAATSEQEARRAELAQSRLVLAASVADAYNELARLYAAADTAQAMVTVRDTTAKLFAQRYANGMETLGSVRQADARLAQAQGQLVQMQESLALQRNRLAALLGAGPDRGLRIARPTLNFARGYGLPSALAADLLGRRPDVVAARLLAQAQASRVDAQQAAFYPNVNLSAMVGAQSLGIGMLTKPGSSMASVGPAISLPLFNGGRLKGQLRGAQAAYDEAVASYNGTLTRALQDVADNAASRQALDARLQRAQEAVLAVRDAHRIVRERYQGGLATHLDVLTVEDTLLDSLTALTDLQSRSVTLDVALNRALGGGYQAAL</sequence>
<organism evidence="11 12">
    <name type="scientific">Duganella guangzhouensis</name>
    <dbReference type="NCBI Taxonomy" id="2666084"/>
    <lineage>
        <taxon>Bacteria</taxon>
        <taxon>Pseudomonadati</taxon>
        <taxon>Pseudomonadota</taxon>
        <taxon>Betaproteobacteria</taxon>
        <taxon>Burkholderiales</taxon>
        <taxon>Oxalobacteraceae</taxon>
        <taxon>Telluria group</taxon>
        <taxon>Duganella</taxon>
    </lineage>
</organism>
<keyword evidence="12" id="KW-1185">Reference proteome</keyword>
<dbReference type="NCBIfam" id="TIGR01845">
    <property type="entry name" value="outer_NodT"/>
    <property type="match status" value="1"/>
</dbReference>
<dbReference type="PANTHER" id="PTHR30203">
    <property type="entry name" value="OUTER MEMBRANE CATION EFFLUX PROTEIN"/>
    <property type="match status" value="1"/>
</dbReference>
<gene>
    <name evidence="11" type="ORF">GJ699_01130</name>
</gene>
<keyword evidence="10" id="KW-0175">Coiled coil</keyword>
<evidence type="ECO:0000256" key="5">
    <source>
        <dbReference type="ARBA" id="ARBA00022729"/>
    </source>
</evidence>
<keyword evidence="4 9" id="KW-0812">Transmembrane</keyword>
<dbReference type="InterPro" id="IPR003423">
    <property type="entry name" value="OMP_efflux"/>
</dbReference>
<evidence type="ECO:0000256" key="6">
    <source>
        <dbReference type="ARBA" id="ARBA00023136"/>
    </source>
</evidence>
<evidence type="ECO:0000256" key="8">
    <source>
        <dbReference type="ARBA" id="ARBA00023288"/>
    </source>
</evidence>
<evidence type="ECO:0000256" key="10">
    <source>
        <dbReference type="SAM" id="Coils"/>
    </source>
</evidence>
<keyword evidence="5 9" id="KW-0732">Signal</keyword>
<evidence type="ECO:0000256" key="1">
    <source>
        <dbReference type="ARBA" id="ARBA00004370"/>
    </source>
</evidence>
<dbReference type="Gene3D" id="2.20.200.10">
    <property type="entry name" value="Outer membrane efflux proteins (OEP)"/>
    <property type="match status" value="1"/>
</dbReference>
<accession>A0A6I2KSF4</accession>
<dbReference type="Proteomes" id="UP000433309">
    <property type="component" value="Unassembled WGS sequence"/>
</dbReference>
<dbReference type="PANTHER" id="PTHR30203:SF20">
    <property type="entry name" value="MULTIDRUG RESISTANCE OUTER MEMBRANE PROTEIN MDTP-RELATED"/>
    <property type="match status" value="1"/>
</dbReference>
<dbReference type="Gene3D" id="1.20.1600.10">
    <property type="entry name" value="Outer membrane efflux proteins (OEP)"/>
    <property type="match status" value="1"/>
</dbReference>
<dbReference type="AlphaFoldDB" id="A0A6I2KSF4"/>
<dbReference type="SUPFAM" id="SSF56954">
    <property type="entry name" value="Outer membrane efflux proteins (OEP)"/>
    <property type="match status" value="1"/>
</dbReference>
<feature type="signal peptide" evidence="9">
    <location>
        <begin position="1"/>
        <end position="32"/>
    </location>
</feature>
<dbReference type="InterPro" id="IPR010131">
    <property type="entry name" value="MdtP/NodT-like"/>
</dbReference>
<evidence type="ECO:0000256" key="2">
    <source>
        <dbReference type="ARBA" id="ARBA00007613"/>
    </source>
</evidence>
<dbReference type="GO" id="GO:0005886">
    <property type="term" value="C:plasma membrane"/>
    <property type="evidence" value="ECO:0007669"/>
    <property type="project" value="UniProtKB-SubCell"/>
</dbReference>
<feature type="chain" id="PRO_5026380072" evidence="9">
    <location>
        <begin position="33"/>
        <end position="484"/>
    </location>
</feature>
<dbReference type="EMBL" id="WKJK01000001">
    <property type="protein sequence ID" value="MRW88583.1"/>
    <property type="molecule type" value="Genomic_DNA"/>
</dbReference>
<dbReference type="GO" id="GO:0015562">
    <property type="term" value="F:efflux transmembrane transporter activity"/>
    <property type="evidence" value="ECO:0007669"/>
    <property type="project" value="InterPro"/>
</dbReference>
<comment type="subcellular location">
    <subcellularLocation>
        <location evidence="9">Cell membrane</location>
        <topology evidence="9">Lipid-anchor</topology>
    </subcellularLocation>
    <subcellularLocation>
        <location evidence="1">Membrane</location>
    </subcellularLocation>
</comment>
<evidence type="ECO:0000256" key="4">
    <source>
        <dbReference type="ARBA" id="ARBA00022692"/>
    </source>
</evidence>
<feature type="coiled-coil region" evidence="10">
    <location>
        <begin position="235"/>
        <end position="262"/>
    </location>
</feature>
<protein>
    <submittedName>
        <fullName evidence="11">Efflux transporter outer membrane subunit</fullName>
    </submittedName>
</protein>
<name>A0A6I2KSF4_9BURK</name>
<keyword evidence="8 9" id="KW-0449">Lipoprotein</keyword>
<dbReference type="Pfam" id="PF02321">
    <property type="entry name" value="OEP"/>
    <property type="match status" value="2"/>
</dbReference>
<comment type="similarity">
    <text evidence="2 9">Belongs to the outer membrane factor (OMF) (TC 1.B.17) family.</text>
</comment>
<reference evidence="11 12" key="1">
    <citation type="submission" date="2019-11" db="EMBL/GenBank/DDBJ databases">
        <title>Novel species isolated from a subtropical stream in China.</title>
        <authorList>
            <person name="Lu H."/>
        </authorList>
    </citation>
    <scope>NUCLEOTIDE SEQUENCE [LARGE SCALE GENOMIC DNA]</scope>
    <source>
        <strain evidence="11 12">FT80W</strain>
    </source>
</reference>
<keyword evidence="6 9" id="KW-0472">Membrane</keyword>
<keyword evidence="7 9" id="KW-0564">Palmitate</keyword>
<evidence type="ECO:0000313" key="12">
    <source>
        <dbReference type="Proteomes" id="UP000433309"/>
    </source>
</evidence>
<proteinExistence type="inferred from homology"/>
<evidence type="ECO:0000256" key="9">
    <source>
        <dbReference type="RuleBase" id="RU362097"/>
    </source>
</evidence>
<keyword evidence="3 9" id="KW-1134">Transmembrane beta strand</keyword>
<evidence type="ECO:0000256" key="7">
    <source>
        <dbReference type="ARBA" id="ARBA00023139"/>
    </source>
</evidence>
<comment type="caution">
    <text evidence="11">The sequence shown here is derived from an EMBL/GenBank/DDBJ whole genome shotgun (WGS) entry which is preliminary data.</text>
</comment>
<evidence type="ECO:0000256" key="3">
    <source>
        <dbReference type="ARBA" id="ARBA00022452"/>
    </source>
</evidence>